<accession>A0ACC2VE88</accession>
<sequence>MLSWNKFPIKEVELSLAKVLRCGQTFRWKNINNVWSFSLDDKVIFLKQDEYSIHYSWIMKEGVSSKDRFDTSSDVLGFVRDYFNLNVNLELLYQDWSHRSSLVKAATHGSAFQRFTGIRILRQDPWETLVSFICSSNNNVKRISKMCDSLCTEFGTYIATHGGVDYYSFPTAQALSSLPSVETKLRELGFGYRAKYIYQTALMLTDPDNPDLSLAKLYDLRLESYEACSEFLIQLSGVGPKVADCICLMALDKHDVVPVDTHVYQIAIRDYKYKGKRDLKTMNKKVYEDIRTFFKNIFGPYAGWAQSVLFTSDLSDLNNGINETTVSVKQEVKETSDMKLDLKEEIKVEQKGGKKRTTKVMREIQNVPIAGFKDVHASHVESAEDTKSFAEAYKRQKVSS</sequence>
<gene>
    <name evidence="1" type="ORF">QFC19_006986</name>
</gene>
<dbReference type="Proteomes" id="UP001241377">
    <property type="component" value="Unassembled WGS sequence"/>
</dbReference>
<reference evidence="1" key="1">
    <citation type="submission" date="2023-04" db="EMBL/GenBank/DDBJ databases">
        <title>Draft Genome sequencing of Naganishia species isolated from polar environments using Oxford Nanopore Technology.</title>
        <authorList>
            <person name="Leo P."/>
            <person name="Venkateswaran K."/>
        </authorList>
    </citation>
    <scope>NUCLEOTIDE SEQUENCE</scope>
    <source>
        <strain evidence="1">MNA-CCFEE 5261</strain>
    </source>
</reference>
<organism evidence="1 2">
    <name type="scientific">Naganishia cerealis</name>
    <dbReference type="NCBI Taxonomy" id="610337"/>
    <lineage>
        <taxon>Eukaryota</taxon>
        <taxon>Fungi</taxon>
        <taxon>Dikarya</taxon>
        <taxon>Basidiomycota</taxon>
        <taxon>Agaricomycotina</taxon>
        <taxon>Tremellomycetes</taxon>
        <taxon>Filobasidiales</taxon>
        <taxon>Filobasidiaceae</taxon>
        <taxon>Naganishia</taxon>
    </lineage>
</organism>
<proteinExistence type="predicted"/>
<keyword evidence="2" id="KW-1185">Reference proteome</keyword>
<evidence type="ECO:0000313" key="2">
    <source>
        <dbReference type="Proteomes" id="UP001241377"/>
    </source>
</evidence>
<comment type="caution">
    <text evidence="1">The sequence shown here is derived from an EMBL/GenBank/DDBJ whole genome shotgun (WGS) entry which is preliminary data.</text>
</comment>
<name>A0ACC2VE88_9TREE</name>
<protein>
    <submittedName>
        <fullName evidence="1">Uncharacterized protein</fullName>
    </submittedName>
</protein>
<dbReference type="EMBL" id="JASBWR010000090">
    <property type="protein sequence ID" value="KAJ9096887.1"/>
    <property type="molecule type" value="Genomic_DNA"/>
</dbReference>
<evidence type="ECO:0000313" key="1">
    <source>
        <dbReference type="EMBL" id="KAJ9096887.1"/>
    </source>
</evidence>